<feature type="region of interest" description="Disordered" evidence="2">
    <location>
        <begin position="393"/>
        <end position="471"/>
    </location>
</feature>
<feature type="region of interest" description="Disordered" evidence="2">
    <location>
        <begin position="346"/>
        <end position="376"/>
    </location>
</feature>
<dbReference type="GO" id="GO:0004672">
    <property type="term" value="F:protein kinase activity"/>
    <property type="evidence" value="ECO:0007669"/>
    <property type="project" value="InterPro"/>
</dbReference>
<dbReference type="SUPFAM" id="SSF56112">
    <property type="entry name" value="Protein kinase-like (PK-like)"/>
    <property type="match status" value="1"/>
</dbReference>
<evidence type="ECO:0000313" key="5">
    <source>
        <dbReference type="Proteomes" id="UP000053766"/>
    </source>
</evidence>
<feature type="compositionally biased region" description="Basic residues" evidence="2">
    <location>
        <begin position="346"/>
        <end position="366"/>
    </location>
</feature>
<dbReference type="Pfam" id="PF00069">
    <property type="entry name" value="Pkinase"/>
    <property type="match status" value="1"/>
</dbReference>
<reference evidence="5" key="2">
    <citation type="journal article" date="2016" name="Sci. Rep.">
        <title>Dictyocaulus viviparus genome, variome and transcriptome elucidate lungworm biology and support future intervention.</title>
        <authorList>
            <person name="McNulty S.N."/>
            <person name="Strube C."/>
            <person name="Rosa B.A."/>
            <person name="Martin J.C."/>
            <person name="Tyagi R."/>
            <person name="Choi Y.J."/>
            <person name="Wang Q."/>
            <person name="Hallsworth Pepin K."/>
            <person name="Zhang X."/>
            <person name="Ozersky P."/>
            <person name="Wilson R.K."/>
            <person name="Sternberg P.W."/>
            <person name="Gasser R.B."/>
            <person name="Mitreva M."/>
        </authorList>
    </citation>
    <scope>NUCLEOTIDE SEQUENCE [LARGE SCALE GENOMIC DNA]</scope>
    <source>
        <strain evidence="5">HannoverDv2000</strain>
    </source>
</reference>
<evidence type="ECO:0000256" key="2">
    <source>
        <dbReference type="SAM" id="MobiDB-lite"/>
    </source>
</evidence>
<keyword evidence="5" id="KW-1185">Reference proteome</keyword>
<dbReference type="InterPro" id="IPR000719">
    <property type="entry name" value="Prot_kinase_dom"/>
</dbReference>
<dbReference type="EMBL" id="KN716156">
    <property type="protein sequence ID" value="KJH53013.1"/>
    <property type="molecule type" value="Genomic_DNA"/>
</dbReference>
<feature type="binding site" evidence="1">
    <location>
        <position position="54"/>
    </location>
    <ligand>
        <name>ATP</name>
        <dbReference type="ChEBI" id="CHEBI:30616"/>
    </ligand>
</feature>
<keyword evidence="1" id="KW-0547">Nucleotide-binding</keyword>
<dbReference type="SMART" id="SM00220">
    <property type="entry name" value="S_TKc"/>
    <property type="match status" value="1"/>
</dbReference>
<dbReference type="FunFam" id="1.10.510.10:FF:000967">
    <property type="entry name" value="Protein CBG11274"/>
    <property type="match status" value="1"/>
</dbReference>
<dbReference type="STRING" id="29172.A0A0D8Y830"/>
<sequence length="471" mass="54024">MDDEEEDEVPLSRGTVIESSRTNYVVIKLLGEGGFGAVYKVYDQKDKLKEYAMKVEKKLKGRRHSKLKMEVAILKLVPHERIESHFTLLIDRGKKEKFCYIVMQLVGSSLASLKMSRPTRVFSVSTAMGAGIQCLEACQDLHAIGFIHRDLKPANYACGLGDRRRVVYILDFGIARKIRDVKGELKQPRQYGTVRFASLACHRNIEMSPKDDCESWFYLLLDFISPRGLLWKSVPDRNIVMSMKKEMRSSKRILDGDLFERNNNFQQIAFSGIKCKDELMQIMDYLDKLRYQDHVNYKYIYTILQTATKVAGGDLSKPYDWEVGDDLTQTMTNEEKPRLKIAALKNKRRKMRKQMQRKKEKTRRSRSSVGRVKVGQAQASDYYHHRIVPISSRMDNVVGHEKRRSKASAESSSMSTSSVFSVASKRIDPKKSLVRKRKKSESSSSSSSTSETRSSAGFDKTLQIKMKNMSI</sequence>
<organism evidence="4 5">
    <name type="scientific">Dictyocaulus viviparus</name>
    <name type="common">Bovine lungworm</name>
    <dbReference type="NCBI Taxonomy" id="29172"/>
    <lineage>
        <taxon>Eukaryota</taxon>
        <taxon>Metazoa</taxon>
        <taxon>Ecdysozoa</taxon>
        <taxon>Nematoda</taxon>
        <taxon>Chromadorea</taxon>
        <taxon>Rhabditida</taxon>
        <taxon>Rhabditina</taxon>
        <taxon>Rhabditomorpha</taxon>
        <taxon>Strongyloidea</taxon>
        <taxon>Metastrongylidae</taxon>
        <taxon>Dictyocaulus</taxon>
    </lineage>
</organism>
<dbReference type="InterPro" id="IPR017441">
    <property type="entry name" value="Protein_kinase_ATP_BS"/>
</dbReference>
<protein>
    <recommendedName>
        <fullName evidence="3">Protein kinase domain-containing protein</fullName>
    </recommendedName>
</protein>
<feature type="compositionally biased region" description="Low complexity" evidence="2">
    <location>
        <begin position="408"/>
        <end position="424"/>
    </location>
</feature>
<dbReference type="OrthoDB" id="5872528at2759"/>
<evidence type="ECO:0000313" key="4">
    <source>
        <dbReference type="EMBL" id="KJH53013.1"/>
    </source>
</evidence>
<feature type="compositionally biased region" description="Low complexity" evidence="2">
    <location>
        <begin position="442"/>
        <end position="455"/>
    </location>
</feature>
<keyword evidence="1" id="KW-0067">ATP-binding</keyword>
<evidence type="ECO:0000256" key="1">
    <source>
        <dbReference type="PROSITE-ProRule" id="PRU10141"/>
    </source>
</evidence>
<dbReference type="AlphaFoldDB" id="A0A0D8Y830"/>
<gene>
    <name evidence="4" type="ORF">DICVIV_00698</name>
</gene>
<name>A0A0D8Y830_DICVI</name>
<dbReference type="Gene3D" id="1.10.510.10">
    <property type="entry name" value="Transferase(Phosphotransferase) domain 1"/>
    <property type="match status" value="1"/>
</dbReference>
<accession>A0A0D8Y830</accession>
<dbReference type="InterPro" id="IPR011009">
    <property type="entry name" value="Kinase-like_dom_sf"/>
</dbReference>
<dbReference type="GO" id="GO:0005524">
    <property type="term" value="F:ATP binding"/>
    <property type="evidence" value="ECO:0007669"/>
    <property type="project" value="UniProtKB-UniRule"/>
</dbReference>
<dbReference type="PROSITE" id="PS50011">
    <property type="entry name" value="PROTEIN_KINASE_DOM"/>
    <property type="match status" value="1"/>
</dbReference>
<feature type="domain" description="Protein kinase" evidence="3">
    <location>
        <begin position="24"/>
        <end position="351"/>
    </location>
</feature>
<dbReference type="Proteomes" id="UP000053766">
    <property type="component" value="Unassembled WGS sequence"/>
</dbReference>
<proteinExistence type="predicted"/>
<reference evidence="4 5" key="1">
    <citation type="submission" date="2013-11" db="EMBL/GenBank/DDBJ databases">
        <title>Draft genome of the bovine lungworm Dictyocaulus viviparus.</title>
        <authorList>
            <person name="Mitreva M."/>
        </authorList>
    </citation>
    <scope>NUCLEOTIDE SEQUENCE [LARGE SCALE GENOMIC DNA]</scope>
    <source>
        <strain evidence="4 5">HannoverDv2000</strain>
    </source>
</reference>
<dbReference type="PROSITE" id="PS00107">
    <property type="entry name" value="PROTEIN_KINASE_ATP"/>
    <property type="match status" value="1"/>
</dbReference>
<dbReference type="InterPro" id="IPR050235">
    <property type="entry name" value="CK1_Ser-Thr_kinase"/>
</dbReference>
<dbReference type="PANTHER" id="PTHR11909">
    <property type="entry name" value="CASEIN KINASE-RELATED"/>
    <property type="match status" value="1"/>
</dbReference>
<evidence type="ECO:0000259" key="3">
    <source>
        <dbReference type="PROSITE" id="PS50011"/>
    </source>
</evidence>